<dbReference type="GO" id="GO:0032259">
    <property type="term" value="P:methylation"/>
    <property type="evidence" value="ECO:0007669"/>
    <property type="project" value="UniProtKB-KW"/>
</dbReference>
<keyword evidence="1" id="KW-0489">Methyltransferase</keyword>
<proteinExistence type="predicted"/>
<dbReference type="OrthoDB" id="9791944at2"/>
<evidence type="ECO:0000313" key="1">
    <source>
        <dbReference type="EMBL" id="RRJ20204.1"/>
    </source>
</evidence>
<keyword evidence="1" id="KW-0808">Transferase</keyword>
<dbReference type="InterPro" id="IPR029063">
    <property type="entry name" value="SAM-dependent_MTases_sf"/>
</dbReference>
<name>A0A3P3QGD6_9GAMM</name>
<comment type="caution">
    <text evidence="1">The sequence shown here is derived from an EMBL/GenBank/DDBJ whole genome shotgun (WGS) entry which is preliminary data.</text>
</comment>
<dbReference type="GO" id="GO:0008168">
    <property type="term" value="F:methyltransferase activity"/>
    <property type="evidence" value="ECO:0007669"/>
    <property type="project" value="UniProtKB-KW"/>
</dbReference>
<evidence type="ECO:0000313" key="2">
    <source>
        <dbReference type="Proteomes" id="UP000276260"/>
    </source>
</evidence>
<accession>A0A3P3QGD6</accession>
<protein>
    <submittedName>
        <fullName evidence="1">Class I SAM-dependent methyltransferase</fullName>
    </submittedName>
</protein>
<dbReference type="Gene3D" id="3.40.50.150">
    <property type="entry name" value="Vaccinia Virus protein VP39"/>
    <property type="match status" value="1"/>
</dbReference>
<sequence>MNSVCPLCQQPHSQHFCADKRRAYFQCMQCFLVFADRTTLLTAEQEKAQYDLHQNQLDDPGYRKFLSRLALPLLSVLRPEQNTGLDFGCGPGPLLAHILREAGKQMQIWDPFYAPEPTSLQQKYHFVSCTEAIEHFINPAKEWHLWLNLLLPGGVLALMTKRYIDQSSFRYWHYKNDPTHISFFHQRTFEFLAQRDKLDLEFPADDVVIFKKRNT</sequence>
<dbReference type="AlphaFoldDB" id="A0A3P3QGD6"/>
<reference evidence="1 2" key="1">
    <citation type="submission" date="2018-11" db="EMBL/GenBank/DDBJ databases">
        <title>Draft genome analysis of Rheinheimera mesophila isolated from an industrial waste site.</title>
        <authorList>
            <person name="Yu Q."/>
            <person name="Qi Y."/>
            <person name="Zhang H."/>
            <person name="Lu Y."/>
            <person name="Pu J."/>
        </authorList>
    </citation>
    <scope>NUCLEOTIDE SEQUENCE [LARGE SCALE GENOMIC DNA]</scope>
    <source>
        <strain evidence="1 2">IITR13</strain>
    </source>
</reference>
<dbReference type="Pfam" id="PF13489">
    <property type="entry name" value="Methyltransf_23"/>
    <property type="match status" value="1"/>
</dbReference>
<dbReference type="EMBL" id="RRCF01000003">
    <property type="protein sequence ID" value="RRJ20204.1"/>
    <property type="molecule type" value="Genomic_DNA"/>
</dbReference>
<dbReference type="Proteomes" id="UP000276260">
    <property type="component" value="Unassembled WGS sequence"/>
</dbReference>
<keyword evidence="2" id="KW-1185">Reference proteome</keyword>
<organism evidence="1 2">
    <name type="scientific">Rheinheimera mesophila</name>
    <dbReference type="NCBI Taxonomy" id="1547515"/>
    <lineage>
        <taxon>Bacteria</taxon>
        <taxon>Pseudomonadati</taxon>
        <taxon>Pseudomonadota</taxon>
        <taxon>Gammaproteobacteria</taxon>
        <taxon>Chromatiales</taxon>
        <taxon>Chromatiaceae</taxon>
        <taxon>Rheinheimera</taxon>
    </lineage>
</organism>
<dbReference type="SUPFAM" id="SSF53335">
    <property type="entry name" value="S-adenosyl-L-methionine-dependent methyltransferases"/>
    <property type="match status" value="1"/>
</dbReference>
<gene>
    <name evidence="1" type="ORF">EIK76_11805</name>
</gene>